<dbReference type="SFLD" id="SFLDG01066">
    <property type="entry name" value="organic_radical-activating_enz"/>
    <property type="match status" value="1"/>
</dbReference>
<dbReference type="SFLD" id="SFLDS00029">
    <property type="entry name" value="Radical_SAM"/>
    <property type="match status" value="1"/>
</dbReference>
<evidence type="ECO:0000313" key="8">
    <source>
        <dbReference type="EMBL" id="BDG09448.1"/>
    </source>
</evidence>
<dbReference type="InterPro" id="IPR034457">
    <property type="entry name" value="Organic_radical-activating"/>
</dbReference>
<evidence type="ECO:0000256" key="3">
    <source>
        <dbReference type="ARBA" id="ARBA00022691"/>
    </source>
</evidence>
<evidence type="ECO:0000256" key="6">
    <source>
        <dbReference type="ARBA" id="ARBA00023014"/>
    </source>
</evidence>
<comment type="cofactor">
    <cofactor evidence="1">
        <name>[4Fe-4S] cluster</name>
        <dbReference type="ChEBI" id="CHEBI:49883"/>
    </cofactor>
</comment>
<dbReference type="PANTHER" id="PTHR30352">
    <property type="entry name" value="PYRUVATE FORMATE-LYASE-ACTIVATING ENZYME"/>
    <property type="match status" value="1"/>
</dbReference>
<dbReference type="InterPro" id="IPR007197">
    <property type="entry name" value="rSAM"/>
</dbReference>
<keyword evidence="4" id="KW-0479">Metal-binding</keyword>
<keyword evidence="9" id="KW-1185">Reference proteome</keyword>
<organism evidence="8 9">
    <name type="scientific">Anaeromyxobacter paludicola</name>
    <dbReference type="NCBI Taxonomy" id="2918171"/>
    <lineage>
        <taxon>Bacteria</taxon>
        <taxon>Pseudomonadati</taxon>
        <taxon>Myxococcota</taxon>
        <taxon>Myxococcia</taxon>
        <taxon>Myxococcales</taxon>
        <taxon>Cystobacterineae</taxon>
        <taxon>Anaeromyxobacteraceae</taxon>
        <taxon>Anaeromyxobacter</taxon>
    </lineage>
</organism>
<dbReference type="EMBL" id="AP025592">
    <property type="protein sequence ID" value="BDG09448.1"/>
    <property type="molecule type" value="Genomic_DNA"/>
</dbReference>
<dbReference type="Gene3D" id="3.20.20.70">
    <property type="entry name" value="Aldolase class I"/>
    <property type="match status" value="1"/>
</dbReference>
<keyword evidence="5" id="KW-0408">Iron</keyword>
<protein>
    <submittedName>
        <fullName evidence="8">Radical SAM protein</fullName>
    </submittedName>
</protein>
<dbReference type="InterPro" id="IPR013785">
    <property type="entry name" value="Aldolase_TIM"/>
</dbReference>
<evidence type="ECO:0000256" key="1">
    <source>
        <dbReference type="ARBA" id="ARBA00001966"/>
    </source>
</evidence>
<feature type="region of interest" description="Disordered" evidence="7">
    <location>
        <begin position="1"/>
        <end position="22"/>
    </location>
</feature>
<dbReference type="InterPro" id="IPR058240">
    <property type="entry name" value="rSAM_sf"/>
</dbReference>
<evidence type="ECO:0000256" key="4">
    <source>
        <dbReference type="ARBA" id="ARBA00022723"/>
    </source>
</evidence>
<dbReference type="PANTHER" id="PTHR30352:SF2">
    <property type="entry name" value="ANAEROBIC RIBONUCLEOSIDE-TRIPHOSPHATE REDUCTASE-ACTIVATING PROTEIN"/>
    <property type="match status" value="1"/>
</dbReference>
<dbReference type="SUPFAM" id="SSF102114">
    <property type="entry name" value="Radical SAM enzymes"/>
    <property type="match status" value="1"/>
</dbReference>
<dbReference type="SFLD" id="SFLDG01063">
    <property type="entry name" value="activating_enzymes__group_1"/>
    <property type="match status" value="1"/>
</dbReference>
<evidence type="ECO:0000256" key="7">
    <source>
        <dbReference type="SAM" id="MobiDB-lite"/>
    </source>
</evidence>
<name>A0ABN6NBY8_9BACT</name>
<evidence type="ECO:0000256" key="2">
    <source>
        <dbReference type="ARBA" id="ARBA00022485"/>
    </source>
</evidence>
<keyword evidence="2" id="KW-0004">4Fe-4S</keyword>
<dbReference type="Pfam" id="PF13353">
    <property type="entry name" value="Fer4_12"/>
    <property type="match status" value="1"/>
</dbReference>
<sequence length="219" mass="23238">MTSSRPPLARRASAVPRPPDAPALRIGHRVARTEAEGPGSRYAVWLQGCALRCAGCCNPHLFDPRGGERVTVQALARELAREVGKGGLDGLTLLGGEPFEQAAPAAALCRAARGLGLSVMVFTGHALEALQARAAGDAGVAALLAATDLLVDGPFDRARPERSRRWVGSENQRFHFLTARYAPGVERAPPGELARTVEVRIGPDGRVFVNGWPEGIDPR</sequence>
<reference evidence="9" key="1">
    <citation type="journal article" date="2022" name="Int. J. Syst. Evol. Microbiol.">
        <title>Anaeromyxobacter oryzae sp. nov., Anaeromyxobacter diazotrophicus sp. nov. and Anaeromyxobacter paludicola sp. nov., isolated from paddy soils.</title>
        <authorList>
            <person name="Itoh H."/>
            <person name="Xu Z."/>
            <person name="Mise K."/>
            <person name="Masuda Y."/>
            <person name="Ushijima N."/>
            <person name="Hayakawa C."/>
            <person name="Shiratori Y."/>
            <person name="Senoo K."/>
        </authorList>
    </citation>
    <scope>NUCLEOTIDE SEQUENCE [LARGE SCALE GENOMIC DNA]</scope>
    <source>
        <strain evidence="9">Red630</strain>
    </source>
</reference>
<proteinExistence type="predicted"/>
<evidence type="ECO:0000313" key="9">
    <source>
        <dbReference type="Proteomes" id="UP001162734"/>
    </source>
</evidence>
<dbReference type="SFLD" id="SFLDF00299">
    <property type="entry name" value="anaerobic_ribonucleoside-triph"/>
    <property type="match status" value="1"/>
</dbReference>
<accession>A0ABN6NBY8</accession>
<dbReference type="InterPro" id="IPR012837">
    <property type="entry name" value="NrdG"/>
</dbReference>
<keyword evidence="3" id="KW-0949">S-adenosyl-L-methionine</keyword>
<gene>
    <name evidence="8" type="ORF">AMPC_25610</name>
</gene>
<evidence type="ECO:0000256" key="5">
    <source>
        <dbReference type="ARBA" id="ARBA00023004"/>
    </source>
</evidence>
<dbReference type="Proteomes" id="UP001162734">
    <property type="component" value="Chromosome"/>
</dbReference>
<keyword evidence="6" id="KW-0411">Iron-sulfur</keyword>
<dbReference type="RefSeq" id="WP_248341635.1">
    <property type="nucleotide sequence ID" value="NZ_AP025592.1"/>
</dbReference>